<gene>
    <name evidence="2" type="ORF">RQP50_28155</name>
</gene>
<keyword evidence="1" id="KW-0812">Transmembrane</keyword>
<keyword evidence="1" id="KW-0472">Membrane</keyword>
<dbReference type="EMBL" id="JAVYAA010000011">
    <property type="protein sequence ID" value="MDT8980105.1"/>
    <property type="molecule type" value="Genomic_DNA"/>
</dbReference>
<keyword evidence="1" id="KW-1133">Transmembrane helix</keyword>
<feature type="transmembrane region" description="Helical" evidence="1">
    <location>
        <begin position="64"/>
        <end position="87"/>
    </location>
</feature>
<feature type="transmembrane region" description="Helical" evidence="1">
    <location>
        <begin position="169"/>
        <end position="188"/>
    </location>
</feature>
<name>A0AAJ2K3W1_9BACL</name>
<sequence length="209" mass="23159">MIERLFELSLGFIWHIIKGELPLSIVGSTLFLGVLFVAAGEWSERRKHARSEQFGHRLQRGTGTLFKDAFIVMVATFFVVGVEYGIFRLAARALPAWGWPVLPDGNVVLAWLSLAVTSFALVGVIILELIWAAKTVFLASFWVIYVLVYAVLSACALQWLYPVSGATPWIYLGSGLMSSLLCVLLKYLQQMEEDADGSKEEADAISVNK</sequence>
<feature type="transmembrane region" description="Helical" evidence="1">
    <location>
        <begin position="23"/>
        <end position="43"/>
    </location>
</feature>
<proteinExistence type="predicted"/>
<keyword evidence="3" id="KW-1185">Reference proteome</keyword>
<organism evidence="2 3">
    <name type="scientific">Paenibacillus suaedae</name>
    <dbReference type="NCBI Taxonomy" id="3077233"/>
    <lineage>
        <taxon>Bacteria</taxon>
        <taxon>Bacillati</taxon>
        <taxon>Bacillota</taxon>
        <taxon>Bacilli</taxon>
        <taxon>Bacillales</taxon>
        <taxon>Paenibacillaceae</taxon>
        <taxon>Paenibacillus</taxon>
    </lineage>
</organism>
<comment type="caution">
    <text evidence="2">The sequence shown here is derived from an EMBL/GenBank/DDBJ whole genome shotgun (WGS) entry which is preliminary data.</text>
</comment>
<dbReference type="AlphaFoldDB" id="A0AAJ2K3W1"/>
<dbReference type="Proteomes" id="UP001250538">
    <property type="component" value="Unassembled WGS sequence"/>
</dbReference>
<evidence type="ECO:0000256" key="1">
    <source>
        <dbReference type="SAM" id="Phobius"/>
    </source>
</evidence>
<evidence type="ECO:0000313" key="3">
    <source>
        <dbReference type="Proteomes" id="UP001250538"/>
    </source>
</evidence>
<evidence type="ECO:0000313" key="2">
    <source>
        <dbReference type="EMBL" id="MDT8980105.1"/>
    </source>
</evidence>
<reference evidence="3" key="1">
    <citation type="submission" date="2023-09" db="EMBL/GenBank/DDBJ databases">
        <title>Paenibacillus sp. chi10 Genome sequencing and assembly.</title>
        <authorList>
            <person name="Kim I."/>
        </authorList>
    </citation>
    <scope>NUCLEOTIDE SEQUENCE [LARGE SCALE GENOMIC DNA]</scope>
    <source>
        <strain evidence="3">chi10</strain>
    </source>
</reference>
<feature type="transmembrane region" description="Helical" evidence="1">
    <location>
        <begin position="107"/>
        <end position="130"/>
    </location>
</feature>
<accession>A0AAJ2K3W1</accession>
<feature type="transmembrane region" description="Helical" evidence="1">
    <location>
        <begin position="142"/>
        <end position="163"/>
    </location>
</feature>
<protein>
    <submittedName>
        <fullName evidence="2">Uncharacterized protein</fullName>
    </submittedName>
</protein>
<dbReference type="RefSeq" id="WP_315747426.1">
    <property type="nucleotide sequence ID" value="NZ_JAVYAA010000011.1"/>
</dbReference>